<dbReference type="PROSITE" id="PS51032">
    <property type="entry name" value="AP2_ERF"/>
    <property type="match status" value="1"/>
</dbReference>
<name>A0A6N0JI84_ACHDE</name>
<dbReference type="InterPro" id="IPR001471">
    <property type="entry name" value="AP2/ERF_dom"/>
</dbReference>
<evidence type="ECO:0000313" key="5">
    <source>
        <dbReference type="EMBL" id="QKQ46825.1"/>
    </source>
</evidence>
<dbReference type="InterPro" id="IPR036955">
    <property type="entry name" value="AP2/ERF_dom_sf"/>
</dbReference>
<dbReference type="AlphaFoldDB" id="A0A6N0JI84"/>
<dbReference type="SUPFAM" id="SSF54171">
    <property type="entry name" value="DNA-binding domain"/>
    <property type="match status" value="1"/>
</dbReference>
<organism evidence="5 6">
    <name type="scientific">Achromobacter denitrificans</name>
    <name type="common">Alcaligenes denitrificans</name>
    <dbReference type="NCBI Taxonomy" id="32002"/>
    <lineage>
        <taxon>Bacteria</taxon>
        <taxon>Pseudomonadati</taxon>
        <taxon>Pseudomonadota</taxon>
        <taxon>Betaproteobacteria</taxon>
        <taxon>Burkholderiales</taxon>
        <taxon>Alcaligenaceae</taxon>
        <taxon>Achromobacter</taxon>
    </lineage>
</organism>
<keyword evidence="1" id="KW-0805">Transcription regulation</keyword>
<dbReference type="GO" id="GO:0003677">
    <property type="term" value="F:DNA binding"/>
    <property type="evidence" value="ECO:0007669"/>
    <property type="project" value="UniProtKB-KW"/>
</dbReference>
<dbReference type="GO" id="GO:0003700">
    <property type="term" value="F:DNA-binding transcription factor activity"/>
    <property type="evidence" value="ECO:0007669"/>
    <property type="project" value="InterPro"/>
</dbReference>
<dbReference type="Gene3D" id="3.30.730.10">
    <property type="entry name" value="AP2/ERF domain"/>
    <property type="match status" value="1"/>
</dbReference>
<evidence type="ECO:0000313" key="6">
    <source>
        <dbReference type="Proteomes" id="UP000509782"/>
    </source>
</evidence>
<proteinExistence type="predicted"/>
<gene>
    <name evidence="5" type="ORF">FOC81_09035</name>
</gene>
<sequence>MRAILVDGFRSAKHPLYQIWSKMKGRCDNPGDKSYKHYGGRGIYYSAAWKSFSVFAAEMGPRPSEMHTLERIDNDGPYAKENCRWATRKEQSSNRSEFENNTTGFTGVLKTRYGRYCAQIGVDGRLVVASGTYELPHEAAEVYQAMKDAIDAGRSLDEFKVKSASYNNPTKVRGVYQTRTGRFEAKVYRNKRLVQIGTFSTPEEAQRAIEAYRDE</sequence>
<keyword evidence="2" id="KW-0238">DNA-binding</keyword>
<evidence type="ECO:0000256" key="2">
    <source>
        <dbReference type="ARBA" id="ARBA00023125"/>
    </source>
</evidence>
<evidence type="ECO:0000256" key="1">
    <source>
        <dbReference type="ARBA" id="ARBA00023015"/>
    </source>
</evidence>
<evidence type="ECO:0000259" key="4">
    <source>
        <dbReference type="PROSITE" id="PS51032"/>
    </source>
</evidence>
<reference evidence="5 6" key="1">
    <citation type="submission" date="2020-05" db="EMBL/GenBank/DDBJ databases">
        <title>FDA dAtabase for Regulatory Grade micrObial Sequences (FDA-ARGOS): Supporting development and validation of Infectious Disease Dx tests.</title>
        <authorList>
            <person name="Sproer C."/>
            <person name="Gronow S."/>
            <person name="Severitt S."/>
            <person name="Schroder I."/>
            <person name="Tallon L."/>
            <person name="Sadzewicz L."/>
            <person name="Zhao X."/>
            <person name="Vavikolanu K."/>
            <person name="Mehta A."/>
            <person name="Aluvathingal J."/>
            <person name="Nadendla S."/>
            <person name="Myers T."/>
            <person name="Yan Y."/>
            <person name="Sichtig H."/>
        </authorList>
    </citation>
    <scope>NUCLEOTIDE SEQUENCE [LARGE SCALE GENOMIC DNA]</scope>
    <source>
        <strain evidence="5 6">FDAARGOS_787</strain>
    </source>
</reference>
<protein>
    <recommendedName>
        <fullName evidence="4">AP2/ERF domain-containing protein</fullName>
    </recommendedName>
</protein>
<dbReference type="EMBL" id="CP054569">
    <property type="protein sequence ID" value="QKQ46825.1"/>
    <property type="molecule type" value="Genomic_DNA"/>
</dbReference>
<dbReference type="Proteomes" id="UP000509782">
    <property type="component" value="Chromosome"/>
</dbReference>
<dbReference type="RefSeq" id="WP_174716114.1">
    <property type="nucleotide sequence ID" value="NZ_CP054569.1"/>
</dbReference>
<feature type="domain" description="AP2/ERF" evidence="4">
    <location>
        <begin position="171"/>
        <end position="215"/>
    </location>
</feature>
<evidence type="ECO:0000256" key="3">
    <source>
        <dbReference type="ARBA" id="ARBA00023163"/>
    </source>
</evidence>
<accession>A0A6N0JI84</accession>
<dbReference type="InterPro" id="IPR016177">
    <property type="entry name" value="DNA-bd_dom_sf"/>
</dbReference>
<keyword evidence="3" id="KW-0804">Transcription</keyword>